<evidence type="ECO:0000313" key="3">
    <source>
        <dbReference type="Proteomes" id="UP000003835"/>
    </source>
</evidence>
<name>B4VS48_9CYAN</name>
<proteinExistence type="predicted"/>
<dbReference type="HOGENOM" id="CLU_009583_2_5_3"/>
<dbReference type="STRING" id="118168.MC7420_2142"/>
<dbReference type="PANTHER" id="PTHR45947">
    <property type="entry name" value="SULFOQUINOVOSYL TRANSFERASE SQD2"/>
    <property type="match status" value="1"/>
</dbReference>
<dbReference type="Pfam" id="PF00534">
    <property type="entry name" value="Glycos_transf_1"/>
    <property type="match status" value="1"/>
</dbReference>
<organism evidence="2 3">
    <name type="scientific">Coleofasciculus chthonoplastes PCC 7420</name>
    <dbReference type="NCBI Taxonomy" id="118168"/>
    <lineage>
        <taxon>Bacteria</taxon>
        <taxon>Bacillati</taxon>
        <taxon>Cyanobacteriota</taxon>
        <taxon>Cyanophyceae</taxon>
        <taxon>Coleofasciculales</taxon>
        <taxon>Coleofasciculaceae</taxon>
        <taxon>Coleofasciculus</taxon>
    </lineage>
</organism>
<dbReference type="InterPro" id="IPR050194">
    <property type="entry name" value="Glycosyltransferase_grp1"/>
</dbReference>
<protein>
    <submittedName>
        <fullName evidence="2">Glycosyl transferase, group 1 family protein</fullName>
    </submittedName>
</protein>
<gene>
    <name evidence="2" type="ORF">MC7420_2142</name>
</gene>
<reference evidence="2 3" key="1">
    <citation type="submission" date="2008-07" db="EMBL/GenBank/DDBJ databases">
        <authorList>
            <person name="Tandeau de Marsac N."/>
            <person name="Ferriera S."/>
            <person name="Johnson J."/>
            <person name="Kravitz S."/>
            <person name="Beeson K."/>
            <person name="Sutton G."/>
            <person name="Rogers Y.-H."/>
            <person name="Friedman R."/>
            <person name="Frazier M."/>
            <person name="Venter J.C."/>
        </authorList>
    </citation>
    <scope>NUCLEOTIDE SEQUENCE [LARGE SCALE GENOMIC DNA]</scope>
    <source>
        <strain evidence="2 3">PCC 7420</strain>
    </source>
</reference>
<dbReference type="EMBL" id="DS989850">
    <property type="protein sequence ID" value="EDX75138.1"/>
    <property type="molecule type" value="Genomic_DNA"/>
</dbReference>
<dbReference type="SUPFAM" id="SSF53756">
    <property type="entry name" value="UDP-Glycosyltransferase/glycogen phosphorylase"/>
    <property type="match status" value="1"/>
</dbReference>
<dbReference type="AlphaFoldDB" id="B4VS48"/>
<keyword evidence="3" id="KW-1185">Reference proteome</keyword>
<evidence type="ECO:0000313" key="2">
    <source>
        <dbReference type="EMBL" id="EDX75138.1"/>
    </source>
</evidence>
<dbReference type="GO" id="GO:0016757">
    <property type="term" value="F:glycosyltransferase activity"/>
    <property type="evidence" value="ECO:0007669"/>
    <property type="project" value="InterPro"/>
</dbReference>
<sequence length="244" mass="27079">MVTHQAWYCRTDGSISWQDYLKYFVTHFATNISASYALAEHIPAPSMVIPNSYKDDIFYEMPEIPRNKELVFLGRLVSTKGADLLLEALANLKQMGLTPKLTITGKGPEEPKLRQQMKNLDIVEQVDFAGVKVEKELAKLLNAHKIMVVPSRWQEPFGIVALEGIACGCVVVGSEGGGLKDAIGLCGVTFPNGDVNALTQILFDLLTNPKKLHIYRKNADFHLSRHKQAEVAKAYLQVIEAALQ</sequence>
<accession>B4VS48</accession>
<dbReference type="PANTHER" id="PTHR45947:SF3">
    <property type="entry name" value="SULFOQUINOVOSYL TRANSFERASE SQD2"/>
    <property type="match status" value="1"/>
</dbReference>
<dbReference type="InterPro" id="IPR001296">
    <property type="entry name" value="Glyco_trans_1"/>
</dbReference>
<dbReference type="Gene3D" id="3.40.50.2000">
    <property type="entry name" value="Glycogen Phosphorylase B"/>
    <property type="match status" value="2"/>
</dbReference>
<dbReference type="eggNOG" id="COG0438">
    <property type="taxonomic scope" value="Bacteria"/>
</dbReference>
<evidence type="ECO:0000259" key="1">
    <source>
        <dbReference type="Pfam" id="PF00534"/>
    </source>
</evidence>
<keyword evidence="2" id="KW-0808">Transferase</keyword>
<dbReference type="CDD" id="cd03801">
    <property type="entry name" value="GT4_PimA-like"/>
    <property type="match status" value="1"/>
</dbReference>
<dbReference type="Proteomes" id="UP000003835">
    <property type="component" value="Unassembled WGS sequence"/>
</dbReference>
<feature type="domain" description="Glycosyl transferase family 1" evidence="1">
    <location>
        <begin position="66"/>
        <end position="219"/>
    </location>
</feature>